<reference evidence="1" key="1">
    <citation type="submission" date="2009-09" db="EMBL/GenBank/DDBJ databases">
        <authorList>
            <person name="Weinstock G."/>
            <person name="Sodergren E."/>
            <person name="Clifton S."/>
            <person name="Fulton L."/>
            <person name="Fulton B."/>
            <person name="Courtney L."/>
            <person name="Fronick C."/>
            <person name="Harrison M."/>
            <person name="Strong C."/>
            <person name="Farmer C."/>
            <person name="Delahaunty K."/>
            <person name="Markovic C."/>
            <person name="Hall O."/>
            <person name="Minx P."/>
            <person name="Tomlinson C."/>
            <person name="Mitreva M."/>
            <person name="Nelson J."/>
            <person name="Hou S."/>
            <person name="Wollam A."/>
            <person name="Pepin K.H."/>
            <person name="Johnson M."/>
            <person name="Bhonagiri V."/>
            <person name="Nash W.E."/>
            <person name="Warren W."/>
            <person name="Chinwalla A."/>
            <person name="Mardis E.R."/>
            <person name="Wilson R.K."/>
        </authorList>
    </citation>
    <scope>NUCLEOTIDE SEQUENCE [LARGE SCALE GENOMIC DNA]</scope>
    <source>
        <strain evidence="1">DSM 20583</strain>
    </source>
</reference>
<name>C9LBK2_BLAHA</name>
<dbReference type="HOGENOM" id="CLU_3096150_0_0_9"/>
<sequence>MKYRLGLCAGILFFSCLLFGCREKEEKFEGTLTISFITIGKGDAFFNRNTG</sequence>
<dbReference type="PROSITE" id="PS51257">
    <property type="entry name" value="PROKAR_LIPOPROTEIN"/>
    <property type="match status" value="1"/>
</dbReference>
<dbReference type="RefSeq" id="WP_004223151.1">
    <property type="nucleotide sequence ID" value="NZ_GG698591.1"/>
</dbReference>
<keyword evidence="2" id="KW-1185">Reference proteome</keyword>
<dbReference type="AlphaFoldDB" id="C9LBK2"/>
<proteinExistence type="predicted"/>
<accession>C9LBK2</accession>
<protein>
    <submittedName>
        <fullName evidence="1">Uncharacterized protein</fullName>
    </submittedName>
</protein>
<evidence type="ECO:0000313" key="2">
    <source>
        <dbReference type="Proteomes" id="UP000003755"/>
    </source>
</evidence>
<organism evidence="1 2">
    <name type="scientific">Blautia hansenii DSM 20583</name>
    <dbReference type="NCBI Taxonomy" id="537007"/>
    <lineage>
        <taxon>Bacteria</taxon>
        <taxon>Bacillati</taxon>
        <taxon>Bacillota</taxon>
        <taxon>Clostridia</taxon>
        <taxon>Lachnospirales</taxon>
        <taxon>Lachnospiraceae</taxon>
        <taxon>Blautia</taxon>
    </lineage>
</organism>
<comment type="caution">
    <text evidence="1">The sequence shown here is derived from an EMBL/GenBank/DDBJ whole genome shotgun (WGS) entry which is preliminary data.</text>
</comment>
<evidence type="ECO:0000313" key="1">
    <source>
        <dbReference type="EMBL" id="EEX20509.1"/>
    </source>
</evidence>
<dbReference type="EMBL" id="ABYU02000043">
    <property type="protein sequence ID" value="EEX20509.1"/>
    <property type="molecule type" value="Genomic_DNA"/>
</dbReference>
<gene>
    <name evidence="1" type="ORF">BLAHAN_06810</name>
</gene>
<dbReference type="STRING" id="537007.BLAHAN_06810"/>
<dbReference type="Proteomes" id="UP000003755">
    <property type="component" value="Unassembled WGS sequence"/>
</dbReference>